<dbReference type="Gene3D" id="1.10.10.10">
    <property type="entry name" value="Winged helix-like DNA-binding domain superfamily/Winged helix DNA-binding domain"/>
    <property type="match status" value="1"/>
</dbReference>
<dbReference type="InterPro" id="IPR036388">
    <property type="entry name" value="WH-like_DNA-bd_sf"/>
</dbReference>
<evidence type="ECO:0000313" key="5">
    <source>
        <dbReference type="Proteomes" id="UP000556436"/>
    </source>
</evidence>
<dbReference type="Pfam" id="PF00196">
    <property type="entry name" value="GerE"/>
    <property type="match status" value="1"/>
</dbReference>
<dbReference type="Gene3D" id="1.25.40.10">
    <property type="entry name" value="Tetratricopeptide repeat domain"/>
    <property type="match status" value="2"/>
</dbReference>
<protein>
    <submittedName>
        <fullName evidence="4">DNA-binding CsgD family transcriptional regulator</fullName>
    </submittedName>
</protein>
<accession>A0A7W7PFK0</accession>
<dbReference type="CDD" id="cd06170">
    <property type="entry name" value="LuxR_C_like"/>
    <property type="match status" value="1"/>
</dbReference>
<proteinExistence type="predicted"/>
<dbReference type="SUPFAM" id="SSF48452">
    <property type="entry name" value="TPR-like"/>
    <property type="match status" value="1"/>
</dbReference>
<dbReference type="RefSeq" id="WP_184734327.1">
    <property type="nucleotide sequence ID" value="NZ_BMRW01000002.1"/>
</dbReference>
<dbReference type="GO" id="GO:0005737">
    <property type="term" value="C:cytoplasm"/>
    <property type="evidence" value="ECO:0007669"/>
    <property type="project" value="TreeGrafter"/>
</dbReference>
<dbReference type="SUPFAM" id="SSF46894">
    <property type="entry name" value="C-terminal effector domain of the bipartite response regulators"/>
    <property type="match status" value="1"/>
</dbReference>
<dbReference type="GO" id="GO:0006355">
    <property type="term" value="P:regulation of DNA-templated transcription"/>
    <property type="evidence" value="ECO:0007669"/>
    <property type="project" value="InterPro"/>
</dbReference>
<sequence>MTAPSLQGHTRDHPGALWERTEPLARARTLLGRARAGAGGLLVIRGATGSGRTAVLEAVARDAARTGTTVLHARCSDQEADAAFGVVLQMFDTLLHGKSAVPWLTDGAGWDGSLYGAGLPSRLWSALRSHTAQAPVLLAVDDVHLADAPSRRWLAQVARRLDRLPVLLAVTERWQYDLVLPGPAFTDRCGRPAAGQCTLGPLGPAAAAGVVRDVLGKDVPRPLTDECVHASGGNPMLLHALLADLYELATDGPLPLRLPESRDRLHHGSFGAAVTRWLHSAGAETRTAARVLAELQDEEDVLTFLPQVAGSDPSRIDGWIGELTRQGLLRPTPPDGRPAFAHPLLREAVRNTVDRHQRMDVHRRTAELLHSRGDRDDAVVRYLLSVPAVGEPWAVDALLAAAARAVRAGRTGEAIACLRRVLEEPLSVRRRGEALTELGCLEAQDERPCGVRHLAEALRLQRNVAGKVRAAASLGAALVARGEVHTALDVLGDLSDEFTGSTDLAHAVQAATALVASHDGDSWLRVVAELRRIGAQAPERLAPTAQALLTEYGATAGHLSAADVMERARALMTVPLDPLLEPYLLASTATLAQWADELPEADRWVARGLAAHRLPKLHPGRQSLLSVHAESLVMRGRYRALLADTSLWGTRTGWQAGTLSDNAHLNAQALVALTETGRLTEAARLADAVTARGTNGSWEWSEFLYARGMLRLASGDPGSALADFLECGSRQSARQVVSPVVTPWRSAAADCYLALGSPEHAVPLATEERRLARIWATPRTVGRALRALAASLGGRHGLELAQQAVTLLRNTAEPLPELIPALLSLGTAFHRCGQRLQAREVLREAAQRAERTEAVRLRLAAQEALRGCGARPRRTRHTGSVALTPSERRVALLVVAGHSNSEIAALLHVAVRTVETHLTHGYRKLGIRGRADLAAALKASP</sequence>
<keyword evidence="2" id="KW-0067">ATP-binding</keyword>
<name>A0A7W7PFK0_STRNE</name>
<dbReference type="SUPFAM" id="SSF52540">
    <property type="entry name" value="P-loop containing nucleoside triphosphate hydrolases"/>
    <property type="match status" value="1"/>
</dbReference>
<gene>
    <name evidence="4" type="ORF">FHS38_003352</name>
</gene>
<comment type="caution">
    <text evidence="4">The sequence shown here is derived from an EMBL/GenBank/DDBJ whole genome shotgun (WGS) entry which is preliminary data.</text>
</comment>
<dbReference type="InterPro" id="IPR041664">
    <property type="entry name" value="AAA_16"/>
</dbReference>
<dbReference type="InterPro" id="IPR027417">
    <property type="entry name" value="P-loop_NTPase"/>
</dbReference>
<dbReference type="InterPro" id="IPR000792">
    <property type="entry name" value="Tscrpt_reg_LuxR_C"/>
</dbReference>
<reference evidence="4 5" key="1">
    <citation type="submission" date="2020-08" db="EMBL/GenBank/DDBJ databases">
        <title>Genomic Encyclopedia of Type Strains, Phase III (KMG-III): the genomes of soil and plant-associated and newly described type strains.</title>
        <authorList>
            <person name="Whitman W."/>
        </authorList>
    </citation>
    <scope>NUCLEOTIDE SEQUENCE [LARGE SCALE GENOMIC DNA]</scope>
    <source>
        <strain evidence="4 5">CECT 3265</strain>
    </source>
</reference>
<evidence type="ECO:0000259" key="3">
    <source>
        <dbReference type="PROSITE" id="PS50043"/>
    </source>
</evidence>
<keyword evidence="4" id="KW-0238">DNA-binding</keyword>
<dbReference type="EMBL" id="JACHJG010000006">
    <property type="protein sequence ID" value="MBB4887298.1"/>
    <property type="molecule type" value="Genomic_DNA"/>
</dbReference>
<dbReference type="PRINTS" id="PR00038">
    <property type="entry name" value="HTHLUXR"/>
</dbReference>
<dbReference type="Pfam" id="PF13191">
    <property type="entry name" value="AAA_16"/>
    <property type="match status" value="1"/>
</dbReference>
<dbReference type="PROSITE" id="PS50043">
    <property type="entry name" value="HTH_LUXR_2"/>
    <property type="match status" value="1"/>
</dbReference>
<evidence type="ECO:0000313" key="4">
    <source>
        <dbReference type="EMBL" id="MBB4887298.1"/>
    </source>
</evidence>
<organism evidence="4 5">
    <name type="scientific">Streptomyces netropsis</name>
    <name type="common">Streptoverticillium netropsis</name>
    <dbReference type="NCBI Taxonomy" id="55404"/>
    <lineage>
        <taxon>Bacteria</taxon>
        <taxon>Bacillati</taxon>
        <taxon>Actinomycetota</taxon>
        <taxon>Actinomycetes</taxon>
        <taxon>Kitasatosporales</taxon>
        <taxon>Streptomycetaceae</taxon>
        <taxon>Streptomyces</taxon>
    </lineage>
</organism>
<feature type="domain" description="HTH luxR-type" evidence="3">
    <location>
        <begin position="876"/>
        <end position="941"/>
    </location>
</feature>
<dbReference type="SMART" id="SM00421">
    <property type="entry name" value="HTH_LUXR"/>
    <property type="match status" value="1"/>
</dbReference>
<dbReference type="GO" id="GO:0004016">
    <property type="term" value="F:adenylate cyclase activity"/>
    <property type="evidence" value="ECO:0007669"/>
    <property type="project" value="TreeGrafter"/>
</dbReference>
<evidence type="ECO:0000256" key="1">
    <source>
        <dbReference type="ARBA" id="ARBA00022741"/>
    </source>
</evidence>
<dbReference type="PANTHER" id="PTHR16305:SF35">
    <property type="entry name" value="TRANSCRIPTIONAL ACTIVATOR DOMAIN"/>
    <property type="match status" value="1"/>
</dbReference>
<dbReference type="PANTHER" id="PTHR16305">
    <property type="entry name" value="TESTICULAR SOLUBLE ADENYLYL CYCLASE"/>
    <property type="match status" value="1"/>
</dbReference>
<dbReference type="InterPro" id="IPR016032">
    <property type="entry name" value="Sig_transdc_resp-reg_C-effctor"/>
</dbReference>
<dbReference type="GO" id="GO:0003677">
    <property type="term" value="F:DNA binding"/>
    <property type="evidence" value="ECO:0007669"/>
    <property type="project" value="UniProtKB-KW"/>
</dbReference>
<dbReference type="InterPro" id="IPR011990">
    <property type="entry name" value="TPR-like_helical_dom_sf"/>
</dbReference>
<evidence type="ECO:0000256" key="2">
    <source>
        <dbReference type="ARBA" id="ARBA00022840"/>
    </source>
</evidence>
<keyword evidence="5" id="KW-1185">Reference proteome</keyword>
<dbReference type="GO" id="GO:0005524">
    <property type="term" value="F:ATP binding"/>
    <property type="evidence" value="ECO:0007669"/>
    <property type="project" value="UniProtKB-KW"/>
</dbReference>
<dbReference type="Proteomes" id="UP000556436">
    <property type="component" value="Unassembled WGS sequence"/>
</dbReference>
<keyword evidence="1" id="KW-0547">Nucleotide-binding</keyword>
<dbReference type="AlphaFoldDB" id="A0A7W7PFK0"/>